<protein>
    <submittedName>
        <fullName evidence="2">GNAT family N-acetyltransferase</fullName>
    </submittedName>
</protein>
<dbReference type="RefSeq" id="WP_107583352.1">
    <property type="nucleotide sequence ID" value="NZ_PZJJ01000002.1"/>
</dbReference>
<feature type="domain" description="N-acetyltransferase" evidence="1">
    <location>
        <begin position="1"/>
        <end position="131"/>
    </location>
</feature>
<reference evidence="2 3" key="1">
    <citation type="submission" date="2018-03" db="EMBL/GenBank/DDBJ databases">
        <title>Alkalicoccus saliphilus sp. nov., isolated from a mineral pool.</title>
        <authorList>
            <person name="Zhao B."/>
        </authorList>
    </citation>
    <scope>NUCLEOTIDE SEQUENCE [LARGE SCALE GENOMIC DNA]</scope>
    <source>
        <strain evidence="2 3">6AG</strain>
    </source>
</reference>
<dbReference type="InterPro" id="IPR000182">
    <property type="entry name" value="GNAT_dom"/>
</dbReference>
<evidence type="ECO:0000259" key="1">
    <source>
        <dbReference type="PROSITE" id="PS51186"/>
    </source>
</evidence>
<evidence type="ECO:0000313" key="3">
    <source>
        <dbReference type="Proteomes" id="UP000240509"/>
    </source>
</evidence>
<dbReference type="OrthoDB" id="2425381at2"/>
<name>A0A2T4U9V1_9BACI</name>
<proteinExistence type="predicted"/>
<dbReference type="Pfam" id="PF13508">
    <property type="entry name" value="Acetyltransf_7"/>
    <property type="match status" value="1"/>
</dbReference>
<organism evidence="2 3">
    <name type="scientific">Alkalicoccus saliphilus</name>
    <dbReference type="NCBI Taxonomy" id="200989"/>
    <lineage>
        <taxon>Bacteria</taxon>
        <taxon>Bacillati</taxon>
        <taxon>Bacillota</taxon>
        <taxon>Bacilli</taxon>
        <taxon>Bacillales</taxon>
        <taxon>Bacillaceae</taxon>
        <taxon>Alkalicoccus</taxon>
    </lineage>
</organism>
<accession>A0A2T4U9V1</accession>
<dbReference type="PROSITE" id="PS51186">
    <property type="entry name" value="GNAT"/>
    <property type="match status" value="1"/>
</dbReference>
<keyword evidence="2" id="KW-0808">Transferase</keyword>
<dbReference type="AlphaFoldDB" id="A0A2T4U9V1"/>
<dbReference type="EMBL" id="PZJJ01000002">
    <property type="protein sequence ID" value="PTL40175.1"/>
    <property type="molecule type" value="Genomic_DNA"/>
</dbReference>
<sequence>MHWYEKLNQYFPIEEMKSQEHIELLLKEKENIYKKSEDEFHVMMYAEMEDFLFIDYLFVSKAARGRGIGRKLLDQLKKQNKPIILEVEPVDYEDSDTEKRQKFYRREGFRHAESIGYTRRSLATGEVNKMEILFWTPVNESEESIYDKMRHTYEVIHTYKDIELYGRPYEEVSKALSYKERKKNPGGPDKEPAN</sequence>
<dbReference type="SUPFAM" id="SSF55729">
    <property type="entry name" value="Acyl-CoA N-acyltransferases (Nat)"/>
    <property type="match status" value="1"/>
</dbReference>
<dbReference type="CDD" id="cd04301">
    <property type="entry name" value="NAT_SF"/>
    <property type="match status" value="1"/>
</dbReference>
<dbReference type="Proteomes" id="UP000240509">
    <property type="component" value="Unassembled WGS sequence"/>
</dbReference>
<evidence type="ECO:0000313" key="2">
    <source>
        <dbReference type="EMBL" id="PTL40175.1"/>
    </source>
</evidence>
<keyword evidence="3" id="KW-1185">Reference proteome</keyword>
<dbReference type="InterPro" id="IPR016181">
    <property type="entry name" value="Acyl_CoA_acyltransferase"/>
</dbReference>
<dbReference type="Gene3D" id="3.40.630.30">
    <property type="match status" value="1"/>
</dbReference>
<dbReference type="GO" id="GO:0016747">
    <property type="term" value="F:acyltransferase activity, transferring groups other than amino-acyl groups"/>
    <property type="evidence" value="ECO:0007669"/>
    <property type="project" value="InterPro"/>
</dbReference>
<gene>
    <name evidence="2" type="ORF">C6Y45_01995</name>
</gene>
<comment type="caution">
    <text evidence="2">The sequence shown here is derived from an EMBL/GenBank/DDBJ whole genome shotgun (WGS) entry which is preliminary data.</text>
</comment>